<dbReference type="Pfam" id="PF00899">
    <property type="entry name" value="ThiF"/>
    <property type="match status" value="1"/>
</dbReference>
<evidence type="ECO:0000313" key="4">
    <source>
        <dbReference type="Proteomes" id="UP000717752"/>
    </source>
</evidence>
<dbReference type="InterPro" id="IPR000594">
    <property type="entry name" value="ThiF_NAD_FAD-bd"/>
</dbReference>
<keyword evidence="4" id="KW-1185">Reference proteome</keyword>
<dbReference type="RefSeq" id="WP_220332668.1">
    <property type="nucleotide sequence ID" value="NZ_JAEUAK010000001.1"/>
</dbReference>
<dbReference type="Pfam" id="PF20590">
    <property type="entry name" value="DUF6791"/>
    <property type="match status" value="1"/>
</dbReference>
<sequence length="401" mass="44761">MSVDLINRNADLRRLDEEGFVLEVRDGYLLVHHVPYVRPDKTLARGMLVCRLILDPNGNTVSPLPDGEHTMYFAGDTPCNRDGSRMEAIINNSADCALTETIKVNHYFSSKPEATGKYVDYYEKIVTYERHLGGAARSYDPSANARTGEKISAQLPDNPFAIPDTSSSRYGLGKVSRKLAFEKVAIIGLGGTGSYVLDQLSKTYIKEIYTFDGDQVLNHNLFRSPGAPVAELTASFPMKVDYYARIYSTIHTGIRPHAYKVTDENIHELAGFDFAFVCVDKGRSRELIARGLQRLGITFIDCGIGLGLEDDRLDGVTRSTLVTPGMPWSEVSRLLSFGDDDDEEDQIYKAAIQVADLNALNATLAVLRWKRWAGFYRDSRNEIQSVYTVEGNFISNREAEK</sequence>
<dbReference type="SUPFAM" id="SSF69572">
    <property type="entry name" value="Activating enzymes of the ubiquitin-like proteins"/>
    <property type="match status" value="1"/>
</dbReference>
<proteinExistence type="predicted"/>
<dbReference type="Proteomes" id="UP000717752">
    <property type="component" value="Unassembled WGS sequence"/>
</dbReference>
<feature type="domain" description="DUF6791" evidence="2">
    <location>
        <begin position="10"/>
        <end position="165"/>
    </location>
</feature>
<organism evidence="3 4">
    <name type="scientific">Rhizobium mesosinicum</name>
    <dbReference type="NCBI Taxonomy" id="335017"/>
    <lineage>
        <taxon>Bacteria</taxon>
        <taxon>Pseudomonadati</taxon>
        <taxon>Pseudomonadota</taxon>
        <taxon>Alphaproteobacteria</taxon>
        <taxon>Hyphomicrobiales</taxon>
        <taxon>Rhizobiaceae</taxon>
        <taxon>Rhizobium/Agrobacterium group</taxon>
        <taxon>Rhizobium</taxon>
    </lineage>
</organism>
<evidence type="ECO:0000259" key="2">
    <source>
        <dbReference type="Pfam" id="PF20590"/>
    </source>
</evidence>
<reference evidence="3 4" key="1">
    <citation type="journal article" date="2021" name="MBio">
        <title>Poor Competitiveness of Bradyrhizobium in Pigeon Pea Root Colonization in Indian Soils.</title>
        <authorList>
            <person name="Chalasani D."/>
            <person name="Basu A."/>
            <person name="Pullabhotla S.V.S.R.N."/>
            <person name="Jorrin B."/>
            <person name="Neal A.L."/>
            <person name="Poole P.S."/>
            <person name="Podile A.R."/>
            <person name="Tkacz A."/>
        </authorList>
    </citation>
    <scope>NUCLEOTIDE SEQUENCE [LARGE SCALE GENOMIC DNA]</scope>
    <source>
        <strain evidence="3 4">HU56</strain>
    </source>
</reference>
<dbReference type="EMBL" id="JAEUAK010000001">
    <property type="protein sequence ID" value="MBW9051131.1"/>
    <property type="molecule type" value="Genomic_DNA"/>
</dbReference>
<dbReference type="NCBIfam" id="NF004805">
    <property type="entry name" value="PRK06153.1-4"/>
    <property type="match status" value="1"/>
</dbReference>
<accession>A0ABS7GNA0</accession>
<dbReference type="NCBIfam" id="NF004804">
    <property type="entry name" value="PRK06153.1-3"/>
    <property type="match status" value="1"/>
</dbReference>
<protein>
    <submittedName>
        <fullName evidence="3">ThiF family adenylyltransferase</fullName>
    </submittedName>
</protein>
<keyword evidence="3" id="KW-0808">Transferase</keyword>
<dbReference type="Gene3D" id="3.40.50.720">
    <property type="entry name" value="NAD(P)-binding Rossmann-like Domain"/>
    <property type="match status" value="1"/>
</dbReference>
<dbReference type="GO" id="GO:0016779">
    <property type="term" value="F:nucleotidyltransferase activity"/>
    <property type="evidence" value="ECO:0007669"/>
    <property type="project" value="UniProtKB-KW"/>
</dbReference>
<comment type="caution">
    <text evidence="3">The sequence shown here is derived from an EMBL/GenBank/DDBJ whole genome shotgun (WGS) entry which is preliminary data.</text>
</comment>
<dbReference type="InterPro" id="IPR046741">
    <property type="entry name" value="DUF6791"/>
</dbReference>
<evidence type="ECO:0000313" key="3">
    <source>
        <dbReference type="EMBL" id="MBW9051131.1"/>
    </source>
</evidence>
<dbReference type="InterPro" id="IPR035985">
    <property type="entry name" value="Ubiquitin-activating_enz"/>
</dbReference>
<feature type="domain" description="THIF-type NAD/FAD binding fold" evidence="1">
    <location>
        <begin position="177"/>
        <end position="304"/>
    </location>
</feature>
<name>A0ABS7GNA0_9HYPH</name>
<dbReference type="CDD" id="cd01483">
    <property type="entry name" value="E1_enzyme_family"/>
    <property type="match status" value="1"/>
</dbReference>
<keyword evidence="3" id="KW-0548">Nucleotidyltransferase</keyword>
<evidence type="ECO:0000259" key="1">
    <source>
        <dbReference type="Pfam" id="PF00899"/>
    </source>
</evidence>
<gene>
    <name evidence="3" type="ORF">JNB85_01745</name>
</gene>